<dbReference type="Pfam" id="PF00188">
    <property type="entry name" value="CAP"/>
    <property type="match status" value="1"/>
</dbReference>
<dbReference type="PANTHER" id="PTHR10334">
    <property type="entry name" value="CYSTEINE-RICH SECRETORY PROTEIN-RELATED"/>
    <property type="match status" value="1"/>
</dbReference>
<dbReference type="EMBL" id="JARKIF010000009">
    <property type="protein sequence ID" value="KAJ7630658.1"/>
    <property type="molecule type" value="Genomic_DNA"/>
</dbReference>
<feature type="signal peptide" evidence="2">
    <location>
        <begin position="1"/>
        <end position="20"/>
    </location>
</feature>
<accession>A0AAD7FNM1</accession>
<keyword evidence="5" id="KW-1185">Reference proteome</keyword>
<feature type="domain" description="SCP" evidence="3">
    <location>
        <begin position="247"/>
        <end position="377"/>
    </location>
</feature>
<dbReference type="InterPro" id="IPR014044">
    <property type="entry name" value="CAP_dom"/>
</dbReference>
<dbReference type="PRINTS" id="PR00837">
    <property type="entry name" value="V5TPXLIKE"/>
</dbReference>
<feature type="chain" id="PRO_5041901788" evidence="2">
    <location>
        <begin position="21"/>
        <end position="385"/>
    </location>
</feature>
<dbReference type="InterPro" id="IPR035940">
    <property type="entry name" value="CAP_sf"/>
</dbReference>
<evidence type="ECO:0000256" key="2">
    <source>
        <dbReference type="SAM" id="SignalP"/>
    </source>
</evidence>
<dbReference type="Proteomes" id="UP001221142">
    <property type="component" value="Unassembled WGS sequence"/>
</dbReference>
<keyword evidence="2" id="KW-0732">Signal</keyword>
<gene>
    <name evidence="4" type="ORF">FB45DRAFT_916200</name>
</gene>
<dbReference type="Gene3D" id="3.40.33.10">
    <property type="entry name" value="CAP"/>
    <property type="match status" value="1"/>
</dbReference>
<protein>
    <submittedName>
        <fullName evidence="4">CAP domain-containing protein</fullName>
    </submittedName>
</protein>
<proteinExistence type="predicted"/>
<evidence type="ECO:0000313" key="5">
    <source>
        <dbReference type="Proteomes" id="UP001221142"/>
    </source>
</evidence>
<organism evidence="4 5">
    <name type="scientific">Roridomyces roridus</name>
    <dbReference type="NCBI Taxonomy" id="1738132"/>
    <lineage>
        <taxon>Eukaryota</taxon>
        <taxon>Fungi</taxon>
        <taxon>Dikarya</taxon>
        <taxon>Basidiomycota</taxon>
        <taxon>Agaricomycotina</taxon>
        <taxon>Agaricomycetes</taxon>
        <taxon>Agaricomycetidae</taxon>
        <taxon>Agaricales</taxon>
        <taxon>Marasmiineae</taxon>
        <taxon>Mycenaceae</taxon>
        <taxon>Roridomyces</taxon>
    </lineage>
</organism>
<dbReference type="SMART" id="SM00198">
    <property type="entry name" value="SCP"/>
    <property type="match status" value="1"/>
</dbReference>
<feature type="compositionally biased region" description="Low complexity" evidence="1">
    <location>
        <begin position="170"/>
        <end position="237"/>
    </location>
</feature>
<sequence length="385" mass="38884">MARLVYLALTIFSVLPTGLAGPACAKKAKSASDCMTRCALKWGFPGHMMGQNAWGSVMDNSVSVDAWDDYIAKACGEDSAAQTASTTSTSSVQATGLVKALGTLPGAFTEASSTSTTSSSSSTSSSTSSTIRSTSSTRFTTSTRTSTTTSSTHTSTSTTSTQVKPTPAVQQQLKTTSTTHTTAKAAATQQSSSNGNSGSSNSNSGSSNSGSSNSGPSSNSGSSNTNTGSSSSNSGSSSSGGSGASASDQQRYLAAHNSVRAQHGASPVTWSDAAAAKAQEWADKCTNTHSGGTLGPLGENLAAGTGDFSIEDGTGLWAKEVSEYDPSNPQPSHFTQMVWKATTQIGCAQQTCDGLFAGFGSATYIVCEYSVQGNVLGEFAANVQA</sequence>
<name>A0AAD7FNM1_9AGAR</name>
<evidence type="ECO:0000256" key="1">
    <source>
        <dbReference type="SAM" id="MobiDB-lite"/>
    </source>
</evidence>
<evidence type="ECO:0000313" key="4">
    <source>
        <dbReference type="EMBL" id="KAJ7630658.1"/>
    </source>
</evidence>
<comment type="caution">
    <text evidence="4">The sequence shown here is derived from an EMBL/GenBank/DDBJ whole genome shotgun (WGS) entry which is preliminary data.</text>
</comment>
<evidence type="ECO:0000259" key="3">
    <source>
        <dbReference type="SMART" id="SM00198"/>
    </source>
</evidence>
<dbReference type="InterPro" id="IPR001283">
    <property type="entry name" value="CRISP-related"/>
</dbReference>
<reference evidence="4" key="1">
    <citation type="submission" date="2023-03" db="EMBL/GenBank/DDBJ databases">
        <title>Massive genome expansion in bonnet fungi (Mycena s.s.) driven by repeated elements and novel gene families across ecological guilds.</title>
        <authorList>
            <consortium name="Lawrence Berkeley National Laboratory"/>
            <person name="Harder C.B."/>
            <person name="Miyauchi S."/>
            <person name="Viragh M."/>
            <person name="Kuo A."/>
            <person name="Thoen E."/>
            <person name="Andreopoulos B."/>
            <person name="Lu D."/>
            <person name="Skrede I."/>
            <person name="Drula E."/>
            <person name="Henrissat B."/>
            <person name="Morin E."/>
            <person name="Kohler A."/>
            <person name="Barry K."/>
            <person name="LaButti K."/>
            <person name="Morin E."/>
            <person name="Salamov A."/>
            <person name="Lipzen A."/>
            <person name="Mereny Z."/>
            <person name="Hegedus B."/>
            <person name="Baldrian P."/>
            <person name="Stursova M."/>
            <person name="Weitz H."/>
            <person name="Taylor A."/>
            <person name="Grigoriev I.V."/>
            <person name="Nagy L.G."/>
            <person name="Martin F."/>
            <person name="Kauserud H."/>
        </authorList>
    </citation>
    <scope>NUCLEOTIDE SEQUENCE</scope>
    <source>
        <strain evidence="4">9284</strain>
    </source>
</reference>
<feature type="region of interest" description="Disordered" evidence="1">
    <location>
        <begin position="109"/>
        <end position="250"/>
    </location>
</feature>
<dbReference type="AlphaFoldDB" id="A0AAD7FNM1"/>
<dbReference type="SUPFAM" id="SSF55797">
    <property type="entry name" value="PR-1-like"/>
    <property type="match status" value="1"/>
</dbReference>
<feature type="compositionally biased region" description="Low complexity" evidence="1">
    <location>
        <begin position="112"/>
        <end position="161"/>
    </location>
</feature>